<evidence type="ECO:0000313" key="6">
    <source>
        <dbReference type="EMBL" id="RIH80616.1"/>
    </source>
</evidence>
<dbReference type="GO" id="GO:0032259">
    <property type="term" value="P:methylation"/>
    <property type="evidence" value="ECO:0007669"/>
    <property type="project" value="UniProtKB-KW"/>
</dbReference>
<evidence type="ECO:0000256" key="3">
    <source>
        <dbReference type="ARBA" id="ARBA00022691"/>
    </source>
</evidence>
<accession>A0ABX9MRZ7</accession>
<gene>
    <name evidence="6" type="ORF">Mhypo_00332</name>
</gene>
<keyword evidence="7" id="KW-1185">Reference proteome</keyword>
<evidence type="ECO:0000256" key="2">
    <source>
        <dbReference type="ARBA" id="ARBA00022679"/>
    </source>
</evidence>
<dbReference type="PANTHER" id="PTHR33841">
    <property type="entry name" value="DNA METHYLTRANSFERASE YEEA-RELATED"/>
    <property type="match status" value="1"/>
</dbReference>
<dbReference type="InterPro" id="IPR029063">
    <property type="entry name" value="SAM-dependent_MTases_sf"/>
</dbReference>
<feature type="domain" description="Type II methyltransferase M.Eco57I C-terminal" evidence="5">
    <location>
        <begin position="267"/>
        <end position="523"/>
    </location>
</feature>
<evidence type="ECO:0000259" key="5">
    <source>
        <dbReference type="Pfam" id="PF22837"/>
    </source>
</evidence>
<dbReference type="SUPFAM" id="SSF53335">
    <property type="entry name" value="S-adenosyl-L-methionine-dependent methyltransferases"/>
    <property type="match status" value="1"/>
</dbReference>
<dbReference type="PRINTS" id="PR00507">
    <property type="entry name" value="N12N6MTFRASE"/>
</dbReference>
<dbReference type="InterPro" id="IPR050953">
    <property type="entry name" value="N4_N6_ade-DNA_methylase"/>
</dbReference>
<dbReference type="Pfam" id="PF02384">
    <property type="entry name" value="N6_Mtase"/>
    <property type="match status" value="1"/>
</dbReference>
<protein>
    <submittedName>
        <fullName evidence="6">Modification methylase Eco57IB</fullName>
        <ecNumber evidence="6">2.1.1.72</ecNumber>
    </submittedName>
</protein>
<proteinExistence type="predicted"/>
<keyword evidence="2 6" id="KW-0808">Transferase</keyword>
<sequence length="551" mass="60402">MAFRLPESPSGEAAKALGAYYTDQTIAGFLVRWAIRTPNDSVLDPSFGGGVFLQAAVQRLEQLGGNPRNQIFGVEIDPQAHARTRLVLEHSGIRPSNLILGDFFDLLPGQIPSLTAVVGNPPFIRYQRFTGEGRARAMARASSEGLALSMLSSSWAPFLVHSVAMLCGGGRLGMVIPMELGHAAYARPLLAYLARSFDQIAFLTFRKKLFPSLSQDTLLLLAEGKGGKTAHFHLLDLEKPSDLNNLDPAFERQSIEAQALTSGRQRIIEYFLPPKARALYRELSHSQQTQRLGELADVGIGYVTGNNSFFHLSPWQVAKWGISSRYLKPAVRRARGLSGLRFTQSDWEGGLLRGDSGYLLHITGKNDLPLELQAYLAYGESEGTHQAHKCRVRDPWYAVPYVYQPDAFLTYMSGEYPRLVANEAHVVAPNSLHILRLRSTSPLGAAGLACLWQTSLTRLSAEIEGHALGGGMLKVEPREAEKVVLAAPNLPLDALDALLAELDSLLRIGRAEAAQDLADDIILIQGLGLTRAEQRLLRSAANVLKERRSAR</sequence>
<reference evidence="6 7" key="1">
    <citation type="submission" date="2018-08" db="EMBL/GenBank/DDBJ databases">
        <title>Meiothermus hypogaeus DSM 23238 genome sequencing project.</title>
        <authorList>
            <person name="Da Costa M.S."/>
            <person name="Albuquerque L."/>
            <person name="Raposo P."/>
            <person name="Froufe H.J.C."/>
            <person name="Barroso C.S."/>
            <person name="Egas C."/>
        </authorList>
    </citation>
    <scope>NUCLEOTIDE SEQUENCE [LARGE SCALE GENOMIC DNA]</scope>
    <source>
        <strain evidence="6 7">DSM 23238</strain>
    </source>
</reference>
<dbReference type="InterPro" id="IPR003356">
    <property type="entry name" value="DNA_methylase_A-5"/>
</dbReference>
<feature type="domain" description="DNA methylase adenine-specific" evidence="4">
    <location>
        <begin position="12"/>
        <end position="177"/>
    </location>
</feature>
<dbReference type="EMBL" id="QWKY01000004">
    <property type="protein sequence ID" value="RIH80616.1"/>
    <property type="molecule type" value="Genomic_DNA"/>
</dbReference>
<evidence type="ECO:0000313" key="7">
    <source>
        <dbReference type="Proteomes" id="UP000265443"/>
    </source>
</evidence>
<dbReference type="Proteomes" id="UP000265443">
    <property type="component" value="Unassembled WGS sequence"/>
</dbReference>
<dbReference type="CDD" id="cd02440">
    <property type="entry name" value="AdoMet_MTases"/>
    <property type="match status" value="1"/>
</dbReference>
<evidence type="ECO:0000259" key="4">
    <source>
        <dbReference type="Pfam" id="PF02384"/>
    </source>
</evidence>
<dbReference type="InterPro" id="IPR054520">
    <property type="entry name" value="M_Eco57I_C"/>
</dbReference>
<dbReference type="RefSeq" id="WP_170148181.1">
    <property type="nucleotide sequence ID" value="NZ_QWKY01000004.1"/>
</dbReference>
<dbReference type="EC" id="2.1.1.72" evidence="6"/>
<comment type="caution">
    <text evidence="6">The sequence shown here is derived from an EMBL/GenBank/DDBJ whole genome shotgun (WGS) entry which is preliminary data.</text>
</comment>
<dbReference type="GO" id="GO:0009007">
    <property type="term" value="F:site-specific DNA-methyltransferase (adenine-specific) activity"/>
    <property type="evidence" value="ECO:0007669"/>
    <property type="project" value="UniProtKB-EC"/>
</dbReference>
<evidence type="ECO:0000256" key="1">
    <source>
        <dbReference type="ARBA" id="ARBA00022603"/>
    </source>
</evidence>
<keyword evidence="3" id="KW-0949">S-adenosyl-L-methionine</keyword>
<name>A0ABX9MRZ7_9DEIN</name>
<dbReference type="Gene3D" id="3.40.50.150">
    <property type="entry name" value="Vaccinia Virus protein VP39"/>
    <property type="match status" value="1"/>
</dbReference>
<dbReference type="Pfam" id="PF22837">
    <property type="entry name" value="M_Eco57I_C"/>
    <property type="match status" value="1"/>
</dbReference>
<organism evidence="6 7">
    <name type="scientific">Meiothermus hypogaeus</name>
    <dbReference type="NCBI Taxonomy" id="884155"/>
    <lineage>
        <taxon>Bacteria</taxon>
        <taxon>Thermotogati</taxon>
        <taxon>Deinococcota</taxon>
        <taxon>Deinococci</taxon>
        <taxon>Thermales</taxon>
        <taxon>Thermaceae</taxon>
        <taxon>Meiothermus</taxon>
    </lineage>
</organism>
<dbReference type="PANTHER" id="PTHR33841:SF5">
    <property type="entry name" value="DNA METHYLASE (MODIFICATION METHYLASE) (METHYLTRANSFERASE)-RELATED"/>
    <property type="match status" value="1"/>
</dbReference>
<keyword evidence="1 6" id="KW-0489">Methyltransferase</keyword>